<sequence length="29" mass="3281">ELSQAIMEATQMNPDMTVEKIEVRQESTA</sequence>
<dbReference type="AlphaFoldDB" id="A0A2G9UBS6"/>
<protein>
    <submittedName>
        <fullName evidence="1">Uncharacterized protein</fullName>
    </submittedName>
</protein>
<feature type="non-terminal residue" evidence="1">
    <location>
        <position position="1"/>
    </location>
</feature>
<gene>
    <name evidence="1" type="ORF">TELCIR_10543</name>
</gene>
<dbReference type="Proteomes" id="UP000230423">
    <property type="component" value="Unassembled WGS sequence"/>
</dbReference>
<evidence type="ECO:0000313" key="1">
    <source>
        <dbReference type="EMBL" id="PIO67697.1"/>
    </source>
</evidence>
<accession>A0A2G9UBS6</accession>
<proteinExistence type="predicted"/>
<keyword evidence="2" id="KW-1185">Reference proteome</keyword>
<organism evidence="1 2">
    <name type="scientific">Teladorsagia circumcincta</name>
    <name type="common">Brown stomach worm</name>
    <name type="synonym">Ostertagia circumcincta</name>
    <dbReference type="NCBI Taxonomy" id="45464"/>
    <lineage>
        <taxon>Eukaryota</taxon>
        <taxon>Metazoa</taxon>
        <taxon>Ecdysozoa</taxon>
        <taxon>Nematoda</taxon>
        <taxon>Chromadorea</taxon>
        <taxon>Rhabditida</taxon>
        <taxon>Rhabditina</taxon>
        <taxon>Rhabditomorpha</taxon>
        <taxon>Strongyloidea</taxon>
        <taxon>Trichostrongylidae</taxon>
        <taxon>Teladorsagia</taxon>
    </lineage>
</organism>
<evidence type="ECO:0000313" key="2">
    <source>
        <dbReference type="Proteomes" id="UP000230423"/>
    </source>
</evidence>
<dbReference type="EMBL" id="KZ347449">
    <property type="protein sequence ID" value="PIO67697.1"/>
    <property type="molecule type" value="Genomic_DNA"/>
</dbReference>
<reference evidence="1 2" key="1">
    <citation type="submission" date="2015-09" db="EMBL/GenBank/DDBJ databases">
        <title>Draft genome of the parasitic nematode Teladorsagia circumcincta isolate WARC Sus (inbred).</title>
        <authorList>
            <person name="Mitreva M."/>
        </authorList>
    </citation>
    <scope>NUCLEOTIDE SEQUENCE [LARGE SCALE GENOMIC DNA]</scope>
    <source>
        <strain evidence="1 2">S</strain>
    </source>
</reference>
<name>A0A2G9UBS6_TELCI</name>